<dbReference type="KEGG" id="acru:HHL28_09990"/>
<accession>A0A858R7I9</accession>
<evidence type="ECO:0000313" key="2">
    <source>
        <dbReference type="Proteomes" id="UP000501891"/>
    </source>
</evidence>
<gene>
    <name evidence="1" type="ORF">HHL28_09990</name>
</gene>
<keyword evidence="2" id="KW-1185">Reference proteome</keyword>
<evidence type="ECO:0000313" key="1">
    <source>
        <dbReference type="EMBL" id="QJE73380.1"/>
    </source>
</evidence>
<dbReference type="Proteomes" id="UP000501891">
    <property type="component" value="Chromosome"/>
</dbReference>
<organism evidence="1 2">
    <name type="scientific">Aerophototrophica crusticola</name>
    <dbReference type="NCBI Taxonomy" id="1709002"/>
    <lineage>
        <taxon>Bacteria</taxon>
        <taxon>Pseudomonadati</taxon>
        <taxon>Pseudomonadota</taxon>
        <taxon>Alphaproteobacteria</taxon>
        <taxon>Rhodospirillales</taxon>
        <taxon>Rhodospirillaceae</taxon>
        <taxon>Aerophototrophica</taxon>
    </lineage>
</organism>
<evidence type="ECO:0008006" key="3">
    <source>
        <dbReference type="Google" id="ProtNLM"/>
    </source>
</evidence>
<name>A0A858R7I9_9PROT</name>
<dbReference type="EMBL" id="CP051775">
    <property type="protein sequence ID" value="QJE73380.1"/>
    <property type="molecule type" value="Genomic_DNA"/>
</dbReference>
<reference evidence="1" key="1">
    <citation type="submission" date="2020-04" db="EMBL/GenBank/DDBJ databases">
        <title>A desert anoxygenic phototrophic bacterium fixes CO2 using RubisCO under aerobic conditions.</title>
        <authorList>
            <person name="Tang K."/>
        </authorList>
    </citation>
    <scope>NUCLEOTIDE SEQUENCE [LARGE SCALE GENOMIC DNA]</scope>
    <source>
        <strain evidence="1">MIMtkB3</strain>
    </source>
</reference>
<protein>
    <recommendedName>
        <fullName evidence="3">SGNH hydrolase-type esterase domain-containing protein</fullName>
    </recommendedName>
</protein>
<proteinExistence type="predicted"/>
<dbReference type="AlphaFoldDB" id="A0A858R7I9"/>
<sequence length="338" mass="37124">MRRYLYGLAAGVVGTLLLLVGGIQALSLVAPQHMPAPAISRLDHLDEKLQFLRQHPGLDPRVLAVGSSITWRQFDGAAFAHLAGGGSHVLNGGTAFLKTHQTQFVTDFYLKQFRNVHTLVQVTNVPDFRRCNSEPAEMFDPTDAAAYAFKGEPALLFYLRYFAPVRYLRTLKDLPEQRRLGSGELALDDYGAGPIGGTPGTTQKARGLFYGRIAVERDCLEPLVALARQAAGRGIRYVVVFAPVHPGYFQRYPDMREETVALAGALRQRLAPLGGLVLEMQEAPGYASADFYDAFHLHWPAVRRFSAEVADRLGHTLSVGLPPVVPPQEAELAAHRGR</sequence>